<feature type="repeat" description="PPR" evidence="3">
    <location>
        <begin position="216"/>
        <end position="250"/>
    </location>
</feature>
<feature type="repeat" description="PPR" evidence="3">
    <location>
        <begin position="507"/>
        <end position="541"/>
    </location>
</feature>
<sequence>MKIKGFCLGQFLTSSLNCCESGKSHFVSHSPLLSLTIFRYLCTTSAAKLGLGNIRGLDDALCLYESMARMRPLPCVKQFNQLLSRVVNLKEYSAAIRLFKDICNLGISVNECTMNIAINSYCLSNRVDYGFSILVWFYKRGCVLDDITFNTLLKGLFRENRINEAQELFRKILREGMCELSVVTYGTVIDGLCKAGNTAMAIELFRVMEKGSCKPNSHIYSTVIDGLCKDGMIDSAVKLFAEMTEKGITPNVVTYTALICGFCNLGRWREVKLLLKEMMHCKIHPNVMTFNTLIDAFCKEGLMDEAEDVLHLMMERNVVPDVVSYSALMDGYCLQGRMTEARNVFDSMASKNIVPSINSFNILINGYCKKMKINDAIHLFHEMRLKGLMPDIVTYTTLLHGLFRVGRCSSALKLFDELQAARLKPNFHTYCNLLDGLCKNGNVEQALLLLDALEHEGEHLHIGSPSNGLEPSVVTYTILIKGCYQNGLLEEAKDLFLKMEQASLSPEGATYNVVVQGNLRSGKYDDASKFFEEMCAKGFAPDASTFALLLDLLGTVEHNPTIFKMIQKFAPNDIAEDILRVCRARKLFFFLSEVIFPHLNERDRLFKLMKEDQTFCESAEEIERIISGFFLYHFTSEGTSHDFQMLEGIPNSISRDINRELMIPVDEAEIKHALFDLSPDKAPKWMVRLLFFPALLDAPACGNEVHKCQIRDSSIASTQEERANATIC</sequence>
<organism evidence="4 5">
    <name type="scientific">Rehmannia glutinosa</name>
    <name type="common">Chinese foxglove</name>
    <dbReference type="NCBI Taxonomy" id="99300"/>
    <lineage>
        <taxon>Eukaryota</taxon>
        <taxon>Viridiplantae</taxon>
        <taxon>Streptophyta</taxon>
        <taxon>Embryophyta</taxon>
        <taxon>Tracheophyta</taxon>
        <taxon>Spermatophyta</taxon>
        <taxon>Magnoliopsida</taxon>
        <taxon>eudicotyledons</taxon>
        <taxon>Gunneridae</taxon>
        <taxon>Pentapetalae</taxon>
        <taxon>asterids</taxon>
        <taxon>lamiids</taxon>
        <taxon>Lamiales</taxon>
        <taxon>Orobanchaceae</taxon>
        <taxon>Rehmannieae</taxon>
        <taxon>Rehmannia</taxon>
    </lineage>
</organism>
<feature type="repeat" description="PPR" evidence="3">
    <location>
        <begin position="356"/>
        <end position="390"/>
    </location>
</feature>
<dbReference type="PANTHER" id="PTHR47941">
    <property type="entry name" value="PENTATRICOPEPTIDE REPEAT-CONTAINING PROTEIN 3, MITOCHONDRIAL"/>
    <property type="match status" value="1"/>
</dbReference>
<dbReference type="Pfam" id="PF12854">
    <property type="entry name" value="PPR_1"/>
    <property type="match status" value="3"/>
</dbReference>
<proteinExistence type="inferred from homology"/>
<evidence type="ECO:0000313" key="5">
    <source>
        <dbReference type="Proteomes" id="UP001318860"/>
    </source>
</evidence>
<reference evidence="4 5" key="1">
    <citation type="journal article" date="2021" name="Comput. Struct. Biotechnol. J.">
        <title>De novo genome assembly of the potent medicinal plant Rehmannia glutinosa using nanopore technology.</title>
        <authorList>
            <person name="Ma L."/>
            <person name="Dong C."/>
            <person name="Song C."/>
            <person name="Wang X."/>
            <person name="Zheng X."/>
            <person name="Niu Y."/>
            <person name="Chen S."/>
            <person name="Feng W."/>
        </authorList>
    </citation>
    <scope>NUCLEOTIDE SEQUENCE [LARGE SCALE GENOMIC DNA]</scope>
    <source>
        <strain evidence="4">DH-2019</strain>
    </source>
</reference>
<dbReference type="EMBL" id="JABTTQ020000370">
    <property type="protein sequence ID" value="KAK6139686.1"/>
    <property type="molecule type" value="Genomic_DNA"/>
</dbReference>
<dbReference type="Proteomes" id="UP001318860">
    <property type="component" value="Unassembled WGS sequence"/>
</dbReference>
<accession>A0ABR0VWI4</accession>
<evidence type="ECO:0000256" key="3">
    <source>
        <dbReference type="PROSITE-ProRule" id="PRU00708"/>
    </source>
</evidence>
<comment type="caution">
    <text evidence="4">The sequence shown here is derived from an EMBL/GenBank/DDBJ whole genome shotgun (WGS) entry which is preliminary data.</text>
</comment>
<feature type="repeat" description="PPR" evidence="3">
    <location>
        <begin position="426"/>
        <end position="460"/>
    </location>
</feature>
<feature type="repeat" description="PPR" evidence="3">
    <location>
        <begin position="321"/>
        <end position="355"/>
    </location>
</feature>
<feature type="repeat" description="PPR" evidence="3">
    <location>
        <begin position="145"/>
        <end position="179"/>
    </location>
</feature>
<comment type="similarity">
    <text evidence="1">Belongs to the PPR family. P subfamily.</text>
</comment>
<dbReference type="InterPro" id="IPR002885">
    <property type="entry name" value="PPR_rpt"/>
</dbReference>
<dbReference type="SUPFAM" id="SSF81901">
    <property type="entry name" value="HCP-like"/>
    <property type="match status" value="1"/>
</dbReference>
<gene>
    <name evidence="4" type="ORF">DH2020_026574</name>
</gene>
<name>A0ABR0VWI4_REHGL</name>
<protein>
    <recommendedName>
        <fullName evidence="6">Pentatricopeptide repeat-containing protein</fullName>
    </recommendedName>
</protein>
<dbReference type="PROSITE" id="PS51375">
    <property type="entry name" value="PPR"/>
    <property type="match status" value="11"/>
</dbReference>
<dbReference type="NCBIfam" id="TIGR00756">
    <property type="entry name" value="PPR"/>
    <property type="match status" value="11"/>
</dbReference>
<dbReference type="InterPro" id="IPR011990">
    <property type="entry name" value="TPR-like_helical_dom_sf"/>
</dbReference>
<keyword evidence="5" id="KW-1185">Reference proteome</keyword>
<feature type="repeat" description="PPR" evidence="3">
    <location>
        <begin position="472"/>
        <end position="506"/>
    </location>
</feature>
<evidence type="ECO:0008006" key="6">
    <source>
        <dbReference type="Google" id="ProtNLM"/>
    </source>
</evidence>
<keyword evidence="2" id="KW-0677">Repeat</keyword>
<feature type="repeat" description="PPR" evidence="3">
    <location>
        <begin position="286"/>
        <end position="320"/>
    </location>
</feature>
<feature type="repeat" description="PPR" evidence="3">
    <location>
        <begin position="391"/>
        <end position="425"/>
    </location>
</feature>
<feature type="repeat" description="PPR" evidence="3">
    <location>
        <begin position="251"/>
        <end position="285"/>
    </location>
</feature>
<dbReference type="Gene3D" id="1.25.40.10">
    <property type="entry name" value="Tetratricopeptide repeat domain"/>
    <property type="match status" value="5"/>
</dbReference>
<dbReference type="Pfam" id="PF13041">
    <property type="entry name" value="PPR_2"/>
    <property type="match status" value="4"/>
</dbReference>
<feature type="repeat" description="PPR" evidence="3">
    <location>
        <begin position="181"/>
        <end position="215"/>
    </location>
</feature>
<evidence type="ECO:0000256" key="1">
    <source>
        <dbReference type="ARBA" id="ARBA00007626"/>
    </source>
</evidence>
<evidence type="ECO:0000256" key="2">
    <source>
        <dbReference type="ARBA" id="ARBA00022737"/>
    </source>
</evidence>
<evidence type="ECO:0000313" key="4">
    <source>
        <dbReference type="EMBL" id="KAK6139686.1"/>
    </source>
</evidence>